<organism evidence="1 2">
    <name type="scientific">Penicillium coprophilum</name>
    <dbReference type="NCBI Taxonomy" id="36646"/>
    <lineage>
        <taxon>Eukaryota</taxon>
        <taxon>Fungi</taxon>
        <taxon>Dikarya</taxon>
        <taxon>Ascomycota</taxon>
        <taxon>Pezizomycotina</taxon>
        <taxon>Eurotiomycetes</taxon>
        <taxon>Eurotiomycetidae</taxon>
        <taxon>Eurotiales</taxon>
        <taxon>Aspergillaceae</taxon>
        <taxon>Penicillium</taxon>
    </lineage>
</organism>
<proteinExistence type="predicted"/>
<comment type="caution">
    <text evidence="1">The sequence shown here is derived from an EMBL/GenBank/DDBJ whole genome shotgun (WGS) entry which is preliminary data.</text>
</comment>
<dbReference type="STRING" id="36646.A0A1V6UFP9"/>
<keyword evidence="2" id="KW-1185">Reference proteome</keyword>
<dbReference type="Proteomes" id="UP000191500">
    <property type="component" value="Unassembled WGS sequence"/>
</dbReference>
<name>A0A1V6UFP9_9EURO</name>
<dbReference type="AlphaFoldDB" id="A0A1V6UFP9"/>
<accession>A0A1V6UFP9</accession>
<reference evidence="2" key="1">
    <citation type="journal article" date="2017" name="Nat. Microbiol.">
        <title>Global analysis of biosynthetic gene clusters reveals vast potential of secondary metabolite production in Penicillium species.</title>
        <authorList>
            <person name="Nielsen J.C."/>
            <person name="Grijseels S."/>
            <person name="Prigent S."/>
            <person name="Ji B."/>
            <person name="Dainat J."/>
            <person name="Nielsen K.F."/>
            <person name="Frisvad J.C."/>
            <person name="Workman M."/>
            <person name="Nielsen J."/>
        </authorList>
    </citation>
    <scope>NUCLEOTIDE SEQUENCE [LARGE SCALE GENOMIC DNA]</scope>
    <source>
        <strain evidence="2">IBT 31321</strain>
    </source>
</reference>
<gene>
    <name evidence="1" type="ORF">PENCOP_c010G04819</name>
</gene>
<evidence type="ECO:0000313" key="2">
    <source>
        <dbReference type="Proteomes" id="UP000191500"/>
    </source>
</evidence>
<sequence length="148" mass="17001">MAVLGSSKTGRRCRNSYLPILSRVIDIARLILVQKALWLDFTYGRIGHFHVLLYGPQSPGAAHVERLAYQFMIHGMHGPIETLLDWRRYGLKIHYNSTAPGHITWMGADQLYDDAARCKPGWSFLQKSCTPWQVDGQHRSYCQQVERT</sequence>
<evidence type="ECO:0000313" key="1">
    <source>
        <dbReference type="EMBL" id="OQE37285.1"/>
    </source>
</evidence>
<dbReference type="EMBL" id="MDDG01000010">
    <property type="protein sequence ID" value="OQE37285.1"/>
    <property type="molecule type" value="Genomic_DNA"/>
</dbReference>
<protein>
    <submittedName>
        <fullName evidence="1">Uncharacterized protein</fullName>
    </submittedName>
</protein>